<keyword evidence="1" id="KW-0472">Membrane</keyword>
<dbReference type="AlphaFoldDB" id="A0AAV2VHR2"/>
<dbReference type="Pfam" id="PF10688">
    <property type="entry name" value="Imp-YgjV"/>
    <property type="match status" value="1"/>
</dbReference>
<gene>
    <name evidence="2" type="ORF">VIBNISOn1_1010010</name>
</gene>
<dbReference type="RefSeq" id="WP_022610096.1">
    <property type="nucleotide sequence ID" value="NZ_LK391965.1"/>
</dbReference>
<accession>A0AAV2VHR2</accession>
<name>A0AAV2VHR2_9VIBR</name>
<dbReference type="PIRSF" id="PIRSF011443">
    <property type="entry name" value="YgjV"/>
    <property type="match status" value="1"/>
</dbReference>
<keyword evidence="1" id="KW-0812">Transmembrane</keyword>
<feature type="transmembrane region" description="Helical" evidence="1">
    <location>
        <begin position="76"/>
        <end position="94"/>
    </location>
</feature>
<comment type="caution">
    <text evidence="2">The sequence shown here is derived from an EMBL/GenBank/DDBJ whole genome shotgun (WGS) entry which is preliminary data.</text>
</comment>
<dbReference type="InterPro" id="IPR026267">
    <property type="entry name" value="YgjV"/>
</dbReference>
<proteinExistence type="predicted"/>
<keyword evidence="1" id="KW-1133">Transmembrane helix</keyword>
<feature type="transmembrane region" description="Helical" evidence="1">
    <location>
        <begin position="136"/>
        <end position="156"/>
    </location>
</feature>
<organism evidence="2 3">
    <name type="scientific">Vibrio nigripulchritudo SOn1</name>
    <dbReference type="NCBI Taxonomy" id="1238450"/>
    <lineage>
        <taxon>Bacteria</taxon>
        <taxon>Pseudomonadati</taxon>
        <taxon>Pseudomonadota</taxon>
        <taxon>Gammaproteobacteria</taxon>
        <taxon>Vibrionales</taxon>
        <taxon>Vibrionaceae</taxon>
        <taxon>Vibrio</taxon>
    </lineage>
</organism>
<sequence>MLDQLSEIPQLVGFIAFLFGSAAFAHKCSYRMRIHLALFQVLLVAHFVLMDAMTAATTCAVSVLRIYFSTRTQSSFLMWVFIGLIWVLGLPNASEPHQYLTLLSTSIATWGMYKWEGLAMRGTVLLNTLCWLVHNLILGSVGGILMESTFAMINAITMFRLYKSQRATLSP</sequence>
<evidence type="ECO:0000256" key="1">
    <source>
        <dbReference type="SAM" id="Phobius"/>
    </source>
</evidence>
<reference evidence="2 3" key="1">
    <citation type="journal article" date="2013" name="ISME J.">
        <title>Comparative genomics of pathogenic lineages of Vibrio nigripulchritudo identifies virulence-associated traits.</title>
        <authorList>
            <person name="Goudenege D."/>
            <person name="Labreuche Y."/>
            <person name="Krin E."/>
            <person name="Ansquer D."/>
            <person name="Mangenot S."/>
            <person name="Calteau A."/>
            <person name="Medigue C."/>
            <person name="Mazel D."/>
            <person name="Polz M.F."/>
            <person name="Le Roux F."/>
        </authorList>
    </citation>
    <scope>NUCLEOTIDE SEQUENCE [LARGE SCALE GENOMIC DNA]</scope>
    <source>
        <strain evidence="2 3">SOn1</strain>
    </source>
</reference>
<evidence type="ECO:0000313" key="2">
    <source>
        <dbReference type="EMBL" id="CCO44158.1"/>
    </source>
</evidence>
<evidence type="ECO:0008006" key="4">
    <source>
        <dbReference type="Google" id="ProtNLM"/>
    </source>
</evidence>
<dbReference type="EMBL" id="CAOF01000004">
    <property type="protein sequence ID" value="CCO44158.1"/>
    <property type="molecule type" value="Genomic_DNA"/>
</dbReference>
<protein>
    <recommendedName>
        <fullName evidence="4">YgjV family protein</fullName>
    </recommendedName>
</protein>
<dbReference type="Proteomes" id="UP000018211">
    <property type="component" value="Unassembled WGS sequence"/>
</dbReference>
<evidence type="ECO:0000313" key="3">
    <source>
        <dbReference type="Proteomes" id="UP000018211"/>
    </source>
</evidence>
<feature type="transmembrane region" description="Helical" evidence="1">
    <location>
        <begin position="41"/>
        <end position="64"/>
    </location>
</feature>
<dbReference type="InterPro" id="IPR019629">
    <property type="entry name" value="Uncharacterised_HI1736/YgjV"/>
</dbReference>